<accession>A0AA43QLH4</accession>
<protein>
    <submittedName>
        <fullName evidence="1">Uncharacterized protein</fullName>
    </submittedName>
</protein>
<proteinExistence type="predicted"/>
<comment type="caution">
    <text evidence="1">The sequence shown here is derived from an EMBL/GenBank/DDBJ whole genome shotgun (WGS) entry which is preliminary data.</text>
</comment>
<gene>
    <name evidence="1" type="ORF">OHK93_006155</name>
</gene>
<reference evidence="1" key="1">
    <citation type="journal article" date="2023" name="Genome Biol. Evol.">
        <title>First Whole Genome Sequence and Flow Cytometry Genome Size Data for the Lichen-Forming Fungus Ramalina farinacea (Ascomycota).</title>
        <authorList>
            <person name="Llewellyn T."/>
            <person name="Mian S."/>
            <person name="Hill R."/>
            <person name="Leitch I.J."/>
            <person name="Gaya E."/>
        </authorList>
    </citation>
    <scope>NUCLEOTIDE SEQUENCE</scope>
    <source>
        <strain evidence="1">LIQ254RAFAR</strain>
    </source>
</reference>
<name>A0AA43QLH4_9LECA</name>
<organism evidence="1 2">
    <name type="scientific">Ramalina farinacea</name>
    <dbReference type="NCBI Taxonomy" id="258253"/>
    <lineage>
        <taxon>Eukaryota</taxon>
        <taxon>Fungi</taxon>
        <taxon>Dikarya</taxon>
        <taxon>Ascomycota</taxon>
        <taxon>Pezizomycotina</taxon>
        <taxon>Lecanoromycetes</taxon>
        <taxon>OSLEUM clade</taxon>
        <taxon>Lecanoromycetidae</taxon>
        <taxon>Lecanorales</taxon>
        <taxon>Lecanorineae</taxon>
        <taxon>Ramalinaceae</taxon>
        <taxon>Ramalina</taxon>
    </lineage>
</organism>
<sequence length="95" mass="10989">MPWPSSESEDEELSMAEELDSRSIEGLPYFGDVSTDFRFCSRLGRRCRNEEWISREERCFTGGECVGMWVIVLAEDFRDNGKSRDVSKTLLVLDQ</sequence>
<keyword evidence="2" id="KW-1185">Reference proteome</keyword>
<dbReference type="AlphaFoldDB" id="A0AA43QLH4"/>
<dbReference type="Proteomes" id="UP001161017">
    <property type="component" value="Unassembled WGS sequence"/>
</dbReference>
<evidence type="ECO:0000313" key="2">
    <source>
        <dbReference type="Proteomes" id="UP001161017"/>
    </source>
</evidence>
<dbReference type="EMBL" id="JAPUFD010000004">
    <property type="protein sequence ID" value="MDI1486893.1"/>
    <property type="molecule type" value="Genomic_DNA"/>
</dbReference>
<evidence type="ECO:0000313" key="1">
    <source>
        <dbReference type="EMBL" id="MDI1486893.1"/>
    </source>
</evidence>